<dbReference type="PANTHER" id="PTHR10642">
    <property type="entry name" value="RIBONUCLEASE H1"/>
    <property type="match status" value="1"/>
</dbReference>
<dbReference type="InterPro" id="IPR036397">
    <property type="entry name" value="RNaseH_sf"/>
</dbReference>
<evidence type="ECO:0000313" key="10">
    <source>
        <dbReference type="Proteomes" id="UP001175228"/>
    </source>
</evidence>
<proteinExistence type="inferred from homology"/>
<keyword evidence="5" id="KW-0479">Metal-binding</keyword>
<dbReference type="InterPro" id="IPR002156">
    <property type="entry name" value="RNaseH_domain"/>
</dbReference>
<dbReference type="Proteomes" id="UP001175228">
    <property type="component" value="Unassembled WGS sequence"/>
</dbReference>
<evidence type="ECO:0000256" key="4">
    <source>
        <dbReference type="ARBA" id="ARBA00022722"/>
    </source>
</evidence>
<dbReference type="PANTHER" id="PTHR10642:SF26">
    <property type="entry name" value="RIBONUCLEASE H1"/>
    <property type="match status" value="1"/>
</dbReference>
<dbReference type="GO" id="GO:0004523">
    <property type="term" value="F:RNA-DNA hybrid ribonuclease activity"/>
    <property type="evidence" value="ECO:0007669"/>
    <property type="project" value="UniProtKB-EC"/>
</dbReference>
<keyword evidence="10" id="KW-1185">Reference proteome</keyword>
<dbReference type="Pfam" id="PF00075">
    <property type="entry name" value="RNase_H"/>
    <property type="match status" value="1"/>
</dbReference>
<dbReference type="AlphaFoldDB" id="A0AA39PTS2"/>
<sequence length="428" mass="48840">MDGSAYGNGTANARAGAGVWFSDSDDRNIHIQLLGPNQTNNTAEIRAVLERVLAAVNNESITMISDSKYIIEGLCFHLKCWEDNGWMGMSNSDIWKATAAALHKRGAPIYFWWVKGHNGNRGNEGADTLSEEGAALGDEYASPADTEICHEFDVDGACLAALTQSQVYNHIRVSKRIKTRDLARNTTQRVIATIQEINGVEPIEQRLWRSVRNKDVSRPIRGFLWKALQNTFKIGSFWEHLGPQYASRGECPECKTMEDMEHILIDCTINGHALLWDLARELQEGRGQEWIPLSYGSILGATLKGDVDPVATWLYRIMMTKTMHLIWKIHCQRRIQRVESDPSTWHSLDEVRNLWIDTMNKRLMIDRLLVNRQRYDTRALRKVKVLSTWKGTLLNKKSLLEDWIDQSRVLVGMVLVQKQPRGRHRAPH</sequence>
<feature type="domain" description="RNase H type-1" evidence="8">
    <location>
        <begin position="1"/>
        <end position="135"/>
    </location>
</feature>
<keyword evidence="7" id="KW-0378">Hydrolase</keyword>
<organism evidence="9 10">
    <name type="scientific">Armillaria luteobubalina</name>
    <dbReference type="NCBI Taxonomy" id="153913"/>
    <lineage>
        <taxon>Eukaryota</taxon>
        <taxon>Fungi</taxon>
        <taxon>Dikarya</taxon>
        <taxon>Basidiomycota</taxon>
        <taxon>Agaricomycotina</taxon>
        <taxon>Agaricomycetes</taxon>
        <taxon>Agaricomycetidae</taxon>
        <taxon>Agaricales</taxon>
        <taxon>Marasmiineae</taxon>
        <taxon>Physalacriaceae</taxon>
        <taxon>Armillaria</taxon>
    </lineage>
</organism>
<keyword evidence="6" id="KW-0255">Endonuclease</keyword>
<name>A0AA39PTS2_9AGAR</name>
<evidence type="ECO:0000256" key="2">
    <source>
        <dbReference type="ARBA" id="ARBA00005300"/>
    </source>
</evidence>
<evidence type="ECO:0000256" key="1">
    <source>
        <dbReference type="ARBA" id="ARBA00000077"/>
    </source>
</evidence>
<protein>
    <recommendedName>
        <fullName evidence="3">ribonuclease H</fullName>
        <ecNumber evidence="3">3.1.26.4</ecNumber>
    </recommendedName>
</protein>
<evidence type="ECO:0000259" key="8">
    <source>
        <dbReference type="PROSITE" id="PS50879"/>
    </source>
</evidence>
<dbReference type="Gene3D" id="3.30.420.10">
    <property type="entry name" value="Ribonuclease H-like superfamily/Ribonuclease H"/>
    <property type="match status" value="1"/>
</dbReference>
<comment type="catalytic activity">
    <reaction evidence="1">
        <text>Endonucleolytic cleavage to 5'-phosphomonoester.</text>
        <dbReference type="EC" id="3.1.26.4"/>
    </reaction>
</comment>
<dbReference type="EMBL" id="JAUEPU010000037">
    <property type="protein sequence ID" value="KAK0489651.1"/>
    <property type="molecule type" value="Genomic_DNA"/>
</dbReference>
<accession>A0AA39PTS2</accession>
<evidence type="ECO:0000313" key="9">
    <source>
        <dbReference type="EMBL" id="KAK0489651.1"/>
    </source>
</evidence>
<evidence type="ECO:0000256" key="7">
    <source>
        <dbReference type="ARBA" id="ARBA00022801"/>
    </source>
</evidence>
<reference evidence="9" key="1">
    <citation type="submission" date="2023-06" db="EMBL/GenBank/DDBJ databases">
        <authorList>
            <consortium name="Lawrence Berkeley National Laboratory"/>
            <person name="Ahrendt S."/>
            <person name="Sahu N."/>
            <person name="Indic B."/>
            <person name="Wong-Bajracharya J."/>
            <person name="Merenyi Z."/>
            <person name="Ke H.-M."/>
            <person name="Monk M."/>
            <person name="Kocsube S."/>
            <person name="Drula E."/>
            <person name="Lipzen A."/>
            <person name="Balint B."/>
            <person name="Henrissat B."/>
            <person name="Andreopoulos B."/>
            <person name="Martin F.M."/>
            <person name="Harder C.B."/>
            <person name="Rigling D."/>
            <person name="Ford K.L."/>
            <person name="Foster G.D."/>
            <person name="Pangilinan J."/>
            <person name="Papanicolaou A."/>
            <person name="Barry K."/>
            <person name="LaButti K."/>
            <person name="Viragh M."/>
            <person name="Koriabine M."/>
            <person name="Yan M."/>
            <person name="Riley R."/>
            <person name="Champramary S."/>
            <person name="Plett K.L."/>
            <person name="Tsai I.J."/>
            <person name="Slot J."/>
            <person name="Sipos G."/>
            <person name="Plett J."/>
            <person name="Nagy L.G."/>
            <person name="Grigoriev I.V."/>
        </authorList>
    </citation>
    <scope>NUCLEOTIDE SEQUENCE</scope>
    <source>
        <strain evidence="9">HWK02</strain>
    </source>
</reference>
<dbReference type="GO" id="GO:0003676">
    <property type="term" value="F:nucleic acid binding"/>
    <property type="evidence" value="ECO:0007669"/>
    <property type="project" value="InterPro"/>
</dbReference>
<dbReference type="EC" id="3.1.26.4" evidence="3"/>
<dbReference type="InterPro" id="IPR050092">
    <property type="entry name" value="RNase_H"/>
</dbReference>
<dbReference type="GO" id="GO:0046872">
    <property type="term" value="F:metal ion binding"/>
    <property type="evidence" value="ECO:0007669"/>
    <property type="project" value="UniProtKB-KW"/>
</dbReference>
<gene>
    <name evidence="9" type="ORF">EDD18DRAFT_1081060</name>
</gene>
<dbReference type="CDD" id="cd09280">
    <property type="entry name" value="RNase_HI_eukaryote_like"/>
    <property type="match status" value="1"/>
</dbReference>
<dbReference type="SUPFAM" id="SSF53098">
    <property type="entry name" value="Ribonuclease H-like"/>
    <property type="match status" value="1"/>
</dbReference>
<evidence type="ECO:0000256" key="6">
    <source>
        <dbReference type="ARBA" id="ARBA00022759"/>
    </source>
</evidence>
<evidence type="ECO:0000256" key="3">
    <source>
        <dbReference type="ARBA" id="ARBA00012180"/>
    </source>
</evidence>
<dbReference type="InterPro" id="IPR012337">
    <property type="entry name" value="RNaseH-like_sf"/>
</dbReference>
<comment type="similarity">
    <text evidence="2">Belongs to the RNase H family.</text>
</comment>
<comment type="caution">
    <text evidence="9">The sequence shown here is derived from an EMBL/GenBank/DDBJ whole genome shotgun (WGS) entry which is preliminary data.</text>
</comment>
<dbReference type="GO" id="GO:0043137">
    <property type="term" value="P:DNA replication, removal of RNA primer"/>
    <property type="evidence" value="ECO:0007669"/>
    <property type="project" value="TreeGrafter"/>
</dbReference>
<evidence type="ECO:0000256" key="5">
    <source>
        <dbReference type="ARBA" id="ARBA00022723"/>
    </source>
</evidence>
<keyword evidence="4" id="KW-0540">Nuclease</keyword>
<dbReference type="PROSITE" id="PS50879">
    <property type="entry name" value="RNASE_H_1"/>
    <property type="match status" value="1"/>
</dbReference>